<evidence type="ECO:0000313" key="1">
    <source>
        <dbReference type="EMBL" id="WDE09060.1"/>
    </source>
</evidence>
<protein>
    <submittedName>
        <fullName evidence="1">Uncharacterized protein</fullName>
    </submittedName>
</protein>
<evidence type="ECO:0000313" key="2">
    <source>
        <dbReference type="Proteomes" id="UP000032352"/>
    </source>
</evidence>
<organism evidence="1 2">
    <name type="scientific">Thalassomonas viridans</name>
    <dbReference type="NCBI Taxonomy" id="137584"/>
    <lineage>
        <taxon>Bacteria</taxon>
        <taxon>Pseudomonadati</taxon>
        <taxon>Pseudomonadota</taxon>
        <taxon>Gammaproteobacteria</taxon>
        <taxon>Alteromonadales</taxon>
        <taxon>Colwelliaceae</taxon>
        <taxon>Thalassomonas</taxon>
    </lineage>
</organism>
<dbReference type="EMBL" id="CP059734">
    <property type="protein sequence ID" value="WDE09060.1"/>
    <property type="molecule type" value="Genomic_DNA"/>
</dbReference>
<proteinExistence type="predicted"/>
<dbReference type="KEGG" id="tvd:SG34_030255"/>
<sequence>MRESKKAICVTNKIKTPTREQDFIFSHPINLYLNRLLYQHKEQPQLNSSVLNAKGELVSLNRLFQEYSDKLIIISGSLSYGNFLDEQIAAISSDNKMILDGSNPYDRAYYMFSLKRGDFLLAYPAEMYRHYHKDSKHYQAYRVSGAPKYVLGHLMCNNTRASVAFLKSVNNVLNKLYRQQDFISAHTQWLPQTAHELTLDYLGELTGQPPSAEPK</sequence>
<gene>
    <name evidence="1" type="ORF">SG34_030255</name>
</gene>
<reference evidence="1 2" key="1">
    <citation type="journal article" date="2015" name="Genome Announc.">
        <title>Draft Genome Sequences of Marine Isolates of Thalassomonas viridans and Thalassomonas actiniarum.</title>
        <authorList>
            <person name="Olonade I."/>
            <person name="van Zyl L.J."/>
            <person name="Trindade M."/>
        </authorList>
    </citation>
    <scope>NUCLEOTIDE SEQUENCE [LARGE SCALE GENOMIC DNA]</scope>
    <source>
        <strain evidence="1 2">XOM25</strain>
    </source>
</reference>
<dbReference type="Proteomes" id="UP000032352">
    <property type="component" value="Chromosome pTvir"/>
</dbReference>
<accession>A0AAF0CE72</accession>
<name>A0AAF0CE72_9GAMM</name>
<dbReference type="RefSeq" id="WP_152647375.1">
    <property type="nucleotide sequence ID" value="NZ_CP059734.1"/>
</dbReference>
<reference evidence="1 2" key="2">
    <citation type="journal article" date="2022" name="Mar. Drugs">
        <title>Bioassay-Guided Fractionation Leads to the Detection of Cholic Acid Generated by the Rare Thalassomonas sp.</title>
        <authorList>
            <person name="Pheiffer F."/>
            <person name="Schneider Y.K."/>
            <person name="Hansen E.H."/>
            <person name="Andersen J.H."/>
            <person name="Isaksson J."/>
            <person name="Busche T."/>
            <person name="R C."/>
            <person name="Kalinowski J."/>
            <person name="Zyl L.V."/>
            <person name="Trindade M."/>
        </authorList>
    </citation>
    <scope>NUCLEOTIDE SEQUENCE [LARGE SCALE GENOMIC DNA]</scope>
    <source>
        <strain evidence="1 2">XOM25</strain>
    </source>
</reference>
<dbReference type="AlphaFoldDB" id="A0AAF0CE72"/>
<keyword evidence="2" id="KW-1185">Reference proteome</keyword>